<feature type="domain" description="Glycosyltransferase 2-like" evidence="1">
    <location>
        <begin position="4"/>
        <end position="135"/>
    </location>
</feature>
<dbReference type="EMBL" id="RDOM01000905">
    <property type="protein sequence ID" value="MBF4275142.1"/>
    <property type="molecule type" value="Genomic_DNA"/>
</dbReference>
<evidence type="ECO:0000313" key="3">
    <source>
        <dbReference type="EMBL" id="MBF4275142.1"/>
    </source>
</evidence>
<organism evidence="2 4">
    <name type="scientific">Vibrio anguillarum</name>
    <name type="common">Listonella anguillarum</name>
    <dbReference type="NCBI Taxonomy" id="55601"/>
    <lineage>
        <taxon>Bacteria</taxon>
        <taxon>Pseudomonadati</taxon>
        <taxon>Pseudomonadota</taxon>
        <taxon>Gammaproteobacteria</taxon>
        <taxon>Vibrionales</taxon>
        <taxon>Vibrionaceae</taxon>
        <taxon>Vibrio</taxon>
    </lineage>
</organism>
<dbReference type="SUPFAM" id="SSF53448">
    <property type="entry name" value="Nucleotide-diphospho-sugar transferases"/>
    <property type="match status" value="1"/>
</dbReference>
<evidence type="ECO:0000313" key="2">
    <source>
        <dbReference type="EMBL" id="AZS25710.1"/>
    </source>
</evidence>
<dbReference type="GO" id="GO:0016758">
    <property type="term" value="F:hexosyltransferase activity"/>
    <property type="evidence" value="ECO:0007669"/>
    <property type="project" value="UniProtKB-ARBA"/>
</dbReference>
<keyword evidence="2" id="KW-0808">Transferase</keyword>
<dbReference type="Proteomes" id="UP000722957">
    <property type="component" value="Unassembled WGS sequence"/>
</dbReference>
<protein>
    <submittedName>
        <fullName evidence="2">Glycosyltransferase family 2 protein</fullName>
    </submittedName>
</protein>
<gene>
    <name evidence="2" type="ORF">DYL72_12265</name>
    <name evidence="3" type="ORF">EAY07_24665</name>
</gene>
<reference evidence="3 5" key="2">
    <citation type="journal article" date="2021" name="PeerJ">
        <title>Analysis of 44 Vibrio anguillarum genomes reveals high genetic diversity.</title>
        <authorList>
            <person name="Hansen M.J."/>
            <person name="Dalsgaard I."/>
        </authorList>
    </citation>
    <scope>NUCLEOTIDE SEQUENCE [LARGE SCALE GENOMIC DNA]</scope>
    <source>
        <strain evidence="3 5">17-16730-2A</strain>
    </source>
</reference>
<evidence type="ECO:0000259" key="1">
    <source>
        <dbReference type="Pfam" id="PF00535"/>
    </source>
</evidence>
<reference evidence="2 4" key="1">
    <citation type="submission" date="2018-12" db="EMBL/GenBank/DDBJ databases">
        <title>Characterization and Draft Genome of Vibrio anguillarum J360 Marine Pathogen Isolated from an Outbreak in Lumpfish (Cyclopterus lumpus).</title>
        <authorList>
            <person name="Vasquez J.I."/>
            <person name="Cao T."/>
            <person name="Chakraborty S."/>
            <person name="Gnanagobal H."/>
            <person name="Wescot J."/>
            <person name="Boyce D."/>
            <person name="Santander J."/>
        </authorList>
    </citation>
    <scope>NUCLEOTIDE SEQUENCE [LARGE SCALE GENOMIC DNA]</scope>
    <source>
        <strain evidence="2 4">J360</strain>
    </source>
</reference>
<dbReference type="Gene3D" id="3.90.550.10">
    <property type="entry name" value="Spore Coat Polysaccharide Biosynthesis Protein SpsA, Chain A"/>
    <property type="match status" value="1"/>
</dbReference>
<accession>A0A289GAS8</accession>
<dbReference type="CDD" id="cd00761">
    <property type="entry name" value="Glyco_tranf_GTA_type"/>
    <property type="match status" value="1"/>
</dbReference>
<sequence>MKLSIILPVYNSENYIVESINSYTKQGSPDVELIVIDDGSTDNSYRLILENFRNEISIGLIKLYKQDNSGVSVARNKGITLSKGKYVTFFDSDDLLLDGYVENIMVSIDTHEPDIIEFGFRKFSSSIDLDNGEDIFVHNKIGMNSSDDISSYIYSKSMWYPWCRVFKSNLLLDKEHFFPPGVRFCEDMMAIYKVYLNNRKIYSIRKSLYGYRTNPQGATLNIKEDYYDNLLNFYYSIKDIDNKNIDYMLINLSYLLYRCSMGKKLPIMVRLKFKCLFFKCLSKRNISYRKKIILLSPRVYEYLRWLKGVKNENNV</sequence>
<dbReference type="EMBL" id="CP034672">
    <property type="protein sequence ID" value="AZS25710.1"/>
    <property type="molecule type" value="Genomic_DNA"/>
</dbReference>
<name>A0A289GAS8_VIBAN</name>
<dbReference type="InterPro" id="IPR001173">
    <property type="entry name" value="Glyco_trans_2-like"/>
</dbReference>
<evidence type="ECO:0000313" key="4">
    <source>
        <dbReference type="Proteomes" id="UP000256923"/>
    </source>
</evidence>
<evidence type="ECO:0000313" key="5">
    <source>
        <dbReference type="Proteomes" id="UP000722957"/>
    </source>
</evidence>
<dbReference type="RefSeq" id="WP_019281712.1">
    <property type="nucleotide sequence ID" value="NZ_CP023054.1"/>
</dbReference>
<dbReference type="InterPro" id="IPR029044">
    <property type="entry name" value="Nucleotide-diphossugar_trans"/>
</dbReference>
<proteinExistence type="predicted"/>
<dbReference type="Proteomes" id="UP000256923">
    <property type="component" value="Chromosome 1"/>
</dbReference>
<dbReference type="AlphaFoldDB" id="A0A289GAS8"/>
<dbReference type="Pfam" id="PF00535">
    <property type="entry name" value="Glycos_transf_2"/>
    <property type="match status" value="1"/>
</dbReference>
<dbReference type="PANTHER" id="PTHR22916:SF3">
    <property type="entry name" value="UDP-GLCNAC:BETAGAL BETA-1,3-N-ACETYLGLUCOSAMINYLTRANSFERASE-LIKE PROTEIN 1"/>
    <property type="match status" value="1"/>
</dbReference>
<dbReference type="PANTHER" id="PTHR22916">
    <property type="entry name" value="GLYCOSYLTRANSFERASE"/>
    <property type="match status" value="1"/>
</dbReference>